<organism evidence="2 3">
    <name type="scientific">Riccia fluitans</name>
    <dbReference type="NCBI Taxonomy" id="41844"/>
    <lineage>
        <taxon>Eukaryota</taxon>
        <taxon>Viridiplantae</taxon>
        <taxon>Streptophyta</taxon>
        <taxon>Embryophyta</taxon>
        <taxon>Marchantiophyta</taxon>
        <taxon>Marchantiopsida</taxon>
        <taxon>Marchantiidae</taxon>
        <taxon>Marchantiales</taxon>
        <taxon>Ricciaceae</taxon>
        <taxon>Riccia</taxon>
    </lineage>
</organism>
<evidence type="ECO:0000313" key="3">
    <source>
        <dbReference type="Proteomes" id="UP001605036"/>
    </source>
</evidence>
<keyword evidence="3" id="KW-1185">Reference proteome</keyword>
<feature type="compositionally biased region" description="Polar residues" evidence="1">
    <location>
        <begin position="1"/>
        <end position="10"/>
    </location>
</feature>
<accession>A0ABD1ZKP2</accession>
<comment type="caution">
    <text evidence="2">The sequence shown here is derived from an EMBL/GenBank/DDBJ whole genome shotgun (WGS) entry which is preliminary data.</text>
</comment>
<evidence type="ECO:0000313" key="2">
    <source>
        <dbReference type="EMBL" id="KAL2651476.1"/>
    </source>
</evidence>
<proteinExistence type="predicted"/>
<gene>
    <name evidence="2" type="ORF">R1flu_019604</name>
</gene>
<evidence type="ECO:0000256" key="1">
    <source>
        <dbReference type="SAM" id="MobiDB-lite"/>
    </source>
</evidence>
<feature type="region of interest" description="Disordered" evidence="1">
    <location>
        <begin position="1"/>
        <end position="108"/>
    </location>
</feature>
<dbReference type="EMBL" id="JBHFFA010000001">
    <property type="protein sequence ID" value="KAL2651476.1"/>
    <property type="molecule type" value="Genomic_DNA"/>
</dbReference>
<feature type="compositionally biased region" description="Polar residues" evidence="1">
    <location>
        <begin position="62"/>
        <end position="71"/>
    </location>
</feature>
<dbReference type="AlphaFoldDB" id="A0ABD1ZKP2"/>
<reference evidence="2 3" key="1">
    <citation type="submission" date="2024-09" db="EMBL/GenBank/DDBJ databases">
        <title>Chromosome-scale assembly of Riccia fluitans.</title>
        <authorList>
            <person name="Paukszto L."/>
            <person name="Sawicki J."/>
            <person name="Karawczyk K."/>
            <person name="Piernik-Szablinska J."/>
            <person name="Szczecinska M."/>
            <person name="Mazdziarz M."/>
        </authorList>
    </citation>
    <scope>NUCLEOTIDE SEQUENCE [LARGE SCALE GENOMIC DNA]</scope>
    <source>
        <strain evidence="2">Rf_01</strain>
        <tissue evidence="2">Aerial parts of the thallus</tissue>
    </source>
</reference>
<feature type="compositionally biased region" description="Basic and acidic residues" evidence="1">
    <location>
        <begin position="26"/>
        <end position="44"/>
    </location>
</feature>
<name>A0ABD1ZKP2_9MARC</name>
<sequence length="108" mass="11381">MTSTQENPASKEQILAGSGESTVPESIKDRAKTAIGKMTDDESHGPQSVGQGVQEMKDRQSEVLSGKTSDVFTARPIPPDVGNESDPGEKAARGQAMNNLPEVQDSLA</sequence>
<protein>
    <submittedName>
        <fullName evidence="2">Uncharacterized protein</fullName>
    </submittedName>
</protein>
<dbReference type="Proteomes" id="UP001605036">
    <property type="component" value="Unassembled WGS sequence"/>
</dbReference>